<dbReference type="Proteomes" id="UP000178526">
    <property type="component" value="Unassembled WGS sequence"/>
</dbReference>
<accession>A0A1F7RMT9</accession>
<keyword evidence="1" id="KW-0812">Transmembrane</keyword>
<organism evidence="2 3">
    <name type="scientific">Candidatus Schekmanbacteria bacterium GWA2_38_11</name>
    <dbReference type="NCBI Taxonomy" id="1817876"/>
    <lineage>
        <taxon>Bacteria</taxon>
        <taxon>Candidatus Schekmaniibacteriota</taxon>
    </lineage>
</organism>
<sequence>MTDKKFIALLAAIIILAIISVGNLVYIFSIQSPKNLNQSKINVPNNINDISQDGNVNNTDNADQIIDNTAVTDVAADQAKVESKCEGKKNLLLSDITTEKIKEIGDVGIHETAKFLLCKALKTFDPAPCTLLKNVYPNQYTACIDQLYSTYLVLNNCDEKSLTRCRNDNMLDKDSCDKMCDILINKNPNMCNSMEETKKESYNFCLAVTSDNIEKCDNETNNSEIIKCRDKFYRFKYLSSKDKKFLNELSESEYENIIYSSLGGTGISCEDYFPQKLKTECTNKPNTDQNN</sequence>
<feature type="transmembrane region" description="Helical" evidence="1">
    <location>
        <begin position="6"/>
        <end position="28"/>
    </location>
</feature>
<evidence type="ECO:0000256" key="1">
    <source>
        <dbReference type="SAM" id="Phobius"/>
    </source>
</evidence>
<gene>
    <name evidence="2" type="ORF">A2042_04000</name>
</gene>
<evidence type="ECO:0000313" key="3">
    <source>
        <dbReference type="Proteomes" id="UP000178526"/>
    </source>
</evidence>
<dbReference type="EMBL" id="MGDB01000024">
    <property type="protein sequence ID" value="OGL42833.1"/>
    <property type="molecule type" value="Genomic_DNA"/>
</dbReference>
<reference evidence="2 3" key="1">
    <citation type="journal article" date="2016" name="Nat. Commun.">
        <title>Thousands of microbial genomes shed light on interconnected biogeochemical processes in an aquifer system.</title>
        <authorList>
            <person name="Anantharaman K."/>
            <person name="Brown C.T."/>
            <person name="Hug L.A."/>
            <person name="Sharon I."/>
            <person name="Castelle C.J."/>
            <person name="Probst A.J."/>
            <person name="Thomas B.C."/>
            <person name="Singh A."/>
            <person name="Wilkins M.J."/>
            <person name="Karaoz U."/>
            <person name="Brodie E.L."/>
            <person name="Williams K.H."/>
            <person name="Hubbard S.S."/>
            <person name="Banfield J.F."/>
        </authorList>
    </citation>
    <scope>NUCLEOTIDE SEQUENCE [LARGE SCALE GENOMIC DNA]</scope>
</reference>
<dbReference type="AlphaFoldDB" id="A0A1F7RMT9"/>
<comment type="caution">
    <text evidence="2">The sequence shown here is derived from an EMBL/GenBank/DDBJ whole genome shotgun (WGS) entry which is preliminary data.</text>
</comment>
<proteinExistence type="predicted"/>
<keyword evidence="1" id="KW-1133">Transmembrane helix</keyword>
<protein>
    <submittedName>
        <fullName evidence="2">Uncharacterized protein</fullName>
    </submittedName>
</protein>
<evidence type="ECO:0000313" key="2">
    <source>
        <dbReference type="EMBL" id="OGL42833.1"/>
    </source>
</evidence>
<keyword evidence="1" id="KW-0472">Membrane</keyword>
<name>A0A1F7RMT9_9BACT</name>